<accession>J9FAW4</accession>
<gene>
    <name evidence="1" type="ORF">EVA_20341</name>
</gene>
<organism evidence="1">
    <name type="scientific">gut metagenome</name>
    <dbReference type="NCBI Taxonomy" id="749906"/>
    <lineage>
        <taxon>unclassified sequences</taxon>
        <taxon>metagenomes</taxon>
        <taxon>organismal metagenomes</taxon>
    </lineage>
</organism>
<sequence length="53" mass="5995">MAKEKRDTFFRIGNDLRVFLAEGIQIEFGKILVANLFAGITKNFILMTADAVF</sequence>
<dbReference type="EMBL" id="AMCI01008107">
    <property type="protein sequence ID" value="EJW91553.1"/>
    <property type="molecule type" value="Genomic_DNA"/>
</dbReference>
<comment type="caution">
    <text evidence="1">The sequence shown here is derived from an EMBL/GenBank/DDBJ whole genome shotgun (WGS) entry which is preliminary data.</text>
</comment>
<evidence type="ECO:0000313" key="1">
    <source>
        <dbReference type="EMBL" id="EJW91553.1"/>
    </source>
</evidence>
<protein>
    <submittedName>
        <fullName evidence="1">Uncharacterized protein</fullName>
    </submittedName>
</protein>
<dbReference type="AlphaFoldDB" id="J9FAW4"/>
<reference evidence="1" key="1">
    <citation type="journal article" date="2012" name="PLoS ONE">
        <title>Gene sets for utilization of primary and secondary nutrition supplies in the distal gut of endangered iberian lynx.</title>
        <authorList>
            <person name="Alcaide M."/>
            <person name="Messina E."/>
            <person name="Richter M."/>
            <person name="Bargiela R."/>
            <person name="Peplies J."/>
            <person name="Huws S.A."/>
            <person name="Newbold C.J."/>
            <person name="Golyshin P.N."/>
            <person name="Simon M.A."/>
            <person name="Lopez G."/>
            <person name="Yakimov M.M."/>
            <person name="Ferrer M."/>
        </authorList>
    </citation>
    <scope>NUCLEOTIDE SEQUENCE</scope>
</reference>
<proteinExistence type="predicted"/>
<name>J9FAW4_9ZZZZ</name>